<evidence type="ECO:0000313" key="2">
    <source>
        <dbReference type="EMBL" id="MDI3387594.1"/>
    </source>
</evidence>
<sequence>MRKLIVCDIVSLDGSYEGPGGDVTALPTIPSRPPGRLRSQPSRPQPSLV</sequence>
<name>A0ABT6RTQ6_9ACTN</name>
<reference evidence="2 3" key="1">
    <citation type="submission" date="2023-05" db="EMBL/GenBank/DDBJ databases">
        <title>Draft genome sequence of Streptomyces sp. B-S-A8 isolated from a cave soil in Thailand.</title>
        <authorList>
            <person name="Chamroensaksri N."/>
            <person name="Muangham S."/>
        </authorList>
    </citation>
    <scope>NUCLEOTIDE SEQUENCE [LARGE SCALE GENOMIC DNA]</scope>
    <source>
        <strain evidence="2 3">B-S-A8</strain>
    </source>
</reference>
<gene>
    <name evidence="2" type="ORF">QIS99_15495</name>
</gene>
<dbReference type="RefSeq" id="WP_282513919.1">
    <property type="nucleotide sequence ID" value="NZ_JASCIR010000011.1"/>
</dbReference>
<comment type="caution">
    <text evidence="2">The sequence shown here is derived from an EMBL/GenBank/DDBJ whole genome shotgun (WGS) entry which is preliminary data.</text>
</comment>
<evidence type="ECO:0000256" key="1">
    <source>
        <dbReference type="SAM" id="MobiDB-lite"/>
    </source>
</evidence>
<keyword evidence="3" id="KW-1185">Reference proteome</keyword>
<dbReference type="Proteomes" id="UP001224661">
    <property type="component" value="Unassembled WGS sequence"/>
</dbReference>
<evidence type="ECO:0000313" key="3">
    <source>
        <dbReference type="Proteomes" id="UP001224661"/>
    </source>
</evidence>
<organism evidence="2 3">
    <name type="scientific">Streptomyces solicavernae</name>
    <dbReference type="NCBI Taxonomy" id="3043614"/>
    <lineage>
        <taxon>Bacteria</taxon>
        <taxon>Bacillati</taxon>
        <taxon>Actinomycetota</taxon>
        <taxon>Actinomycetes</taxon>
        <taxon>Kitasatosporales</taxon>
        <taxon>Streptomycetaceae</taxon>
        <taxon>Streptomyces</taxon>
    </lineage>
</organism>
<feature type="region of interest" description="Disordered" evidence="1">
    <location>
        <begin position="17"/>
        <end position="49"/>
    </location>
</feature>
<proteinExistence type="predicted"/>
<dbReference type="EMBL" id="JASCIR010000011">
    <property type="protein sequence ID" value="MDI3387594.1"/>
    <property type="molecule type" value="Genomic_DNA"/>
</dbReference>
<accession>A0ABT6RTQ6</accession>
<protein>
    <submittedName>
        <fullName evidence="2">Uncharacterized protein</fullName>
    </submittedName>
</protein>